<proteinExistence type="predicted"/>
<keyword evidence="3" id="KW-0808">Transferase</keyword>
<feature type="compositionally biased region" description="Basic residues" evidence="10">
    <location>
        <begin position="105"/>
        <end position="119"/>
    </location>
</feature>
<evidence type="ECO:0000259" key="11">
    <source>
        <dbReference type="PROSITE" id="PS50089"/>
    </source>
</evidence>
<evidence type="ECO:0000256" key="9">
    <source>
        <dbReference type="PROSITE-ProRule" id="PRU00175"/>
    </source>
</evidence>
<dbReference type="EMBL" id="QRBI01000131">
    <property type="protein sequence ID" value="RMC02858.1"/>
    <property type="molecule type" value="Genomic_DNA"/>
</dbReference>
<feature type="domain" description="RING-type" evidence="11">
    <location>
        <begin position="29"/>
        <end position="68"/>
    </location>
</feature>
<dbReference type="PROSITE" id="PS00518">
    <property type="entry name" value="ZF_RING_1"/>
    <property type="match status" value="1"/>
</dbReference>
<comment type="caution">
    <text evidence="12">The sequence shown here is derived from an EMBL/GenBank/DDBJ whole genome shotgun (WGS) entry which is preliminary data.</text>
</comment>
<dbReference type="GO" id="GO:0006513">
    <property type="term" value="P:protein monoubiquitination"/>
    <property type="evidence" value="ECO:0007669"/>
    <property type="project" value="TreeGrafter"/>
</dbReference>
<dbReference type="GO" id="GO:0061630">
    <property type="term" value="F:ubiquitin protein ligase activity"/>
    <property type="evidence" value="ECO:0007669"/>
    <property type="project" value="UniProtKB-EC"/>
</dbReference>
<name>A0A3M0JPA6_HIRRU</name>
<dbReference type="SMART" id="SM00184">
    <property type="entry name" value="RING"/>
    <property type="match status" value="1"/>
</dbReference>
<keyword evidence="6" id="KW-0862">Zinc</keyword>
<evidence type="ECO:0000313" key="12">
    <source>
        <dbReference type="EMBL" id="RMC02858.1"/>
    </source>
</evidence>
<dbReference type="InterPro" id="IPR017907">
    <property type="entry name" value="Znf_RING_CS"/>
</dbReference>
<reference evidence="12 13" key="1">
    <citation type="submission" date="2018-07" db="EMBL/GenBank/DDBJ databases">
        <title>A high quality draft genome assembly of the barn swallow (H. rustica rustica).</title>
        <authorList>
            <person name="Formenti G."/>
            <person name="Chiara M."/>
            <person name="Poveda L."/>
            <person name="Francoijs K.-J."/>
            <person name="Bonisoli-Alquati A."/>
            <person name="Canova L."/>
            <person name="Gianfranceschi L."/>
            <person name="Horner D.S."/>
            <person name="Saino N."/>
        </authorList>
    </citation>
    <scope>NUCLEOTIDE SEQUENCE [LARGE SCALE GENOMIC DNA]</scope>
    <source>
        <strain evidence="12">Chelidonia</strain>
        <tissue evidence="12">Blood</tissue>
    </source>
</reference>
<feature type="region of interest" description="Disordered" evidence="10">
    <location>
        <begin position="100"/>
        <end position="187"/>
    </location>
</feature>
<keyword evidence="5 9" id="KW-0863">Zinc-finger</keyword>
<comment type="catalytic activity">
    <reaction evidence="1">
        <text>S-ubiquitinyl-[E2 ubiquitin-conjugating enzyme]-L-cysteine + [acceptor protein]-L-lysine = [E2 ubiquitin-conjugating enzyme]-L-cysteine + N(6)-ubiquitinyl-[acceptor protein]-L-lysine.</text>
        <dbReference type="EC" id="2.3.2.27"/>
    </reaction>
</comment>
<dbReference type="OrthoDB" id="9215976at2759"/>
<keyword evidence="8" id="KW-0804">Transcription</keyword>
<evidence type="ECO:0000256" key="2">
    <source>
        <dbReference type="ARBA" id="ARBA00012483"/>
    </source>
</evidence>
<dbReference type="GO" id="GO:0000209">
    <property type="term" value="P:protein polyubiquitination"/>
    <property type="evidence" value="ECO:0007669"/>
    <property type="project" value="TreeGrafter"/>
</dbReference>
<keyword evidence="13" id="KW-1185">Reference proteome</keyword>
<gene>
    <name evidence="12" type="ORF">DUI87_20050</name>
</gene>
<keyword evidence="7" id="KW-0805">Transcription regulation</keyword>
<dbReference type="Proteomes" id="UP000269221">
    <property type="component" value="Unassembled WGS sequence"/>
</dbReference>
<organism evidence="12 13">
    <name type="scientific">Hirundo rustica rustica</name>
    <dbReference type="NCBI Taxonomy" id="333673"/>
    <lineage>
        <taxon>Eukaryota</taxon>
        <taxon>Metazoa</taxon>
        <taxon>Chordata</taxon>
        <taxon>Craniata</taxon>
        <taxon>Vertebrata</taxon>
        <taxon>Euteleostomi</taxon>
        <taxon>Archelosauria</taxon>
        <taxon>Archosauria</taxon>
        <taxon>Dinosauria</taxon>
        <taxon>Saurischia</taxon>
        <taxon>Theropoda</taxon>
        <taxon>Coelurosauria</taxon>
        <taxon>Aves</taxon>
        <taxon>Neognathae</taxon>
        <taxon>Neoaves</taxon>
        <taxon>Telluraves</taxon>
        <taxon>Australaves</taxon>
        <taxon>Passeriformes</taxon>
        <taxon>Sylvioidea</taxon>
        <taxon>Hirundinidae</taxon>
        <taxon>Hirundo</taxon>
    </lineage>
</organism>
<evidence type="ECO:0000256" key="10">
    <source>
        <dbReference type="SAM" id="MobiDB-lite"/>
    </source>
</evidence>
<dbReference type="EC" id="2.3.2.27" evidence="2"/>
<dbReference type="AlphaFoldDB" id="A0A3M0JPA6"/>
<evidence type="ECO:0000256" key="1">
    <source>
        <dbReference type="ARBA" id="ARBA00000900"/>
    </source>
</evidence>
<dbReference type="InterPro" id="IPR001841">
    <property type="entry name" value="Znf_RING"/>
</dbReference>
<evidence type="ECO:0000256" key="7">
    <source>
        <dbReference type="ARBA" id="ARBA00023015"/>
    </source>
</evidence>
<dbReference type="InterPro" id="IPR018957">
    <property type="entry name" value="Znf_C3HC4_RING-type"/>
</dbReference>
<accession>A0A3M0JPA6</accession>
<dbReference type="Pfam" id="PF00097">
    <property type="entry name" value="zf-C3HC4"/>
    <property type="match status" value="1"/>
</dbReference>
<dbReference type="InterPro" id="IPR013083">
    <property type="entry name" value="Znf_RING/FYVE/PHD"/>
</dbReference>
<keyword evidence="4" id="KW-0479">Metal-binding</keyword>
<protein>
    <recommendedName>
        <fullName evidence="2">RING-type E3 ubiquitin transferase</fullName>
        <ecNumber evidence="2">2.3.2.27</ecNumber>
    </recommendedName>
</protein>
<evidence type="ECO:0000256" key="6">
    <source>
        <dbReference type="ARBA" id="ARBA00022833"/>
    </source>
</evidence>
<dbReference type="SUPFAM" id="SSF57850">
    <property type="entry name" value="RING/U-box"/>
    <property type="match status" value="1"/>
</dbReference>
<evidence type="ECO:0000256" key="3">
    <source>
        <dbReference type="ARBA" id="ARBA00022679"/>
    </source>
</evidence>
<dbReference type="Gene3D" id="3.30.40.10">
    <property type="entry name" value="Zinc/RING finger domain, C3HC4 (zinc finger)"/>
    <property type="match status" value="1"/>
</dbReference>
<dbReference type="GO" id="GO:0008270">
    <property type="term" value="F:zinc ion binding"/>
    <property type="evidence" value="ECO:0007669"/>
    <property type="project" value="UniProtKB-KW"/>
</dbReference>
<feature type="compositionally biased region" description="Polar residues" evidence="10">
    <location>
        <begin position="132"/>
        <end position="147"/>
    </location>
</feature>
<evidence type="ECO:0000313" key="13">
    <source>
        <dbReference type="Proteomes" id="UP000269221"/>
    </source>
</evidence>
<dbReference type="PROSITE" id="PS50089">
    <property type="entry name" value="ZF_RING_2"/>
    <property type="match status" value="1"/>
</dbReference>
<evidence type="ECO:0000256" key="4">
    <source>
        <dbReference type="ARBA" id="ARBA00022723"/>
    </source>
</evidence>
<evidence type="ECO:0000256" key="8">
    <source>
        <dbReference type="ARBA" id="ARBA00023163"/>
    </source>
</evidence>
<dbReference type="PANTHER" id="PTHR46077">
    <property type="entry name" value="E3 UBIQUITIN-PROTEIN LIGASE TOPORS"/>
    <property type="match status" value="1"/>
</dbReference>
<dbReference type="STRING" id="333673.A0A3M0JPA6"/>
<evidence type="ECO:0000256" key="5">
    <source>
        <dbReference type="ARBA" id="ARBA00022771"/>
    </source>
</evidence>
<dbReference type="PANTHER" id="PTHR46077:SF1">
    <property type="entry name" value="TOP1 BINDING ARGININE_SERINE RICH PROTEIN, E3 UBIQUITIN LIGASE"/>
    <property type="match status" value="1"/>
</dbReference>
<sequence>MASDAKEGTGESGSAARAEPPKAAVVSECPICLGAVRKPAFVAYCMHQFCFRCIRQWAQGREDCPVCRQSLEQVLHSVRGDDDYELFVVGLPTRLRRRMAMDRARSRRPQCRYNLRRRPAANPPAAGRSEPRTGQNEPAGTGNSQGQGAAPGHSRIPAQPAPATGTSWEPSHRTGPGAPPDTHNGTE</sequence>